<sequence>MAPRPLDETVPFRGPPVGHCLEEEEEASDTCCDAEESQQLDDDEPVALQVLRGHRQVLETVVDSTTTVEQLKVQVEQTTGIPGERQIIALKGKPLCNSLALRSSLNRLVSTVTVREADQSWVKTLEDLQNSEALKAEASIVGTEAQCEAALKDAKVMMEELRQTAAETISQFKQATAALVTSASDLEEAAERLQRNRAVIFEVVPRGSKGARRAAEDLMQCRSSLLAATQANGKVLAARSSCVSSVHNSCTTQLLMTRASIRHASECLSRRIELLHMQRLGSLLSNADVQLKLQRCQDDLICLREVGLERLSQDLMAARRNYKVAMRSNLLAIKRASEFLQQDERVVLTWALNHVSKGRASDRDFMLAVVQCNGEALEEAPPELQQDREAKA</sequence>
<proteinExistence type="predicted"/>
<comment type="caution">
    <text evidence="4">The sequence shown here is derived from an EMBL/GenBank/DDBJ whole genome shotgun (WGS) entry which is preliminary data.</text>
</comment>
<gene>
    <name evidence="4" type="ORF">SCF082_LOCUS14795</name>
</gene>
<dbReference type="InterPro" id="IPR000626">
    <property type="entry name" value="Ubiquitin-like_dom"/>
</dbReference>
<evidence type="ECO:0000256" key="1">
    <source>
        <dbReference type="SAM" id="Coils"/>
    </source>
</evidence>
<dbReference type="EMBL" id="CAXAMM010009358">
    <property type="protein sequence ID" value="CAK9020118.1"/>
    <property type="molecule type" value="Genomic_DNA"/>
</dbReference>
<evidence type="ECO:0000313" key="5">
    <source>
        <dbReference type="Proteomes" id="UP001642464"/>
    </source>
</evidence>
<name>A0ABP0K1C4_9DINO</name>
<dbReference type="InterPro" id="IPR025197">
    <property type="entry name" value="DUF4116"/>
</dbReference>
<evidence type="ECO:0000313" key="4">
    <source>
        <dbReference type="EMBL" id="CAK9020118.1"/>
    </source>
</evidence>
<feature type="region of interest" description="Disordered" evidence="2">
    <location>
        <begin position="1"/>
        <end position="40"/>
    </location>
</feature>
<dbReference type="Pfam" id="PF13475">
    <property type="entry name" value="DUF4116"/>
    <property type="match status" value="1"/>
</dbReference>
<dbReference type="Gene3D" id="3.10.20.90">
    <property type="entry name" value="Phosphatidylinositol 3-kinase Catalytic Subunit, Chain A, domain 1"/>
    <property type="match status" value="1"/>
</dbReference>
<keyword evidence="1" id="KW-0175">Coiled coil</keyword>
<dbReference type="Proteomes" id="UP001642464">
    <property type="component" value="Unassembled WGS sequence"/>
</dbReference>
<keyword evidence="5" id="KW-1185">Reference proteome</keyword>
<protein>
    <recommendedName>
        <fullName evidence="3">Ubiquitin-like domain-containing protein</fullName>
    </recommendedName>
</protein>
<feature type="compositionally biased region" description="Acidic residues" evidence="2">
    <location>
        <begin position="22"/>
        <end position="40"/>
    </location>
</feature>
<accession>A0ABP0K1C4</accession>
<evidence type="ECO:0000256" key="2">
    <source>
        <dbReference type="SAM" id="MobiDB-lite"/>
    </source>
</evidence>
<dbReference type="CDD" id="cd17039">
    <property type="entry name" value="Ubl_ubiquitin_like"/>
    <property type="match status" value="1"/>
</dbReference>
<dbReference type="InterPro" id="IPR029071">
    <property type="entry name" value="Ubiquitin-like_domsf"/>
</dbReference>
<organism evidence="4 5">
    <name type="scientific">Durusdinium trenchii</name>
    <dbReference type="NCBI Taxonomy" id="1381693"/>
    <lineage>
        <taxon>Eukaryota</taxon>
        <taxon>Sar</taxon>
        <taxon>Alveolata</taxon>
        <taxon>Dinophyceae</taxon>
        <taxon>Suessiales</taxon>
        <taxon>Symbiodiniaceae</taxon>
        <taxon>Durusdinium</taxon>
    </lineage>
</organism>
<evidence type="ECO:0000259" key="3">
    <source>
        <dbReference type="PROSITE" id="PS50053"/>
    </source>
</evidence>
<dbReference type="Pfam" id="PF00240">
    <property type="entry name" value="ubiquitin"/>
    <property type="match status" value="1"/>
</dbReference>
<dbReference type="PROSITE" id="PS50053">
    <property type="entry name" value="UBIQUITIN_2"/>
    <property type="match status" value="1"/>
</dbReference>
<reference evidence="4 5" key="1">
    <citation type="submission" date="2024-02" db="EMBL/GenBank/DDBJ databases">
        <authorList>
            <person name="Chen Y."/>
            <person name="Shah S."/>
            <person name="Dougan E. K."/>
            <person name="Thang M."/>
            <person name="Chan C."/>
        </authorList>
    </citation>
    <scope>NUCLEOTIDE SEQUENCE [LARGE SCALE GENOMIC DNA]</scope>
</reference>
<feature type="domain" description="Ubiquitin-like" evidence="3">
    <location>
        <begin position="46"/>
        <end position="103"/>
    </location>
</feature>
<dbReference type="SUPFAM" id="SSF54236">
    <property type="entry name" value="Ubiquitin-like"/>
    <property type="match status" value="1"/>
</dbReference>
<feature type="coiled-coil region" evidence="1">
    <location>
        <begin position="144"/>
        <end position="178"/>
    </location>
</feature>